<sequence>MKVLIITDSNRWASWITCKNIERCISPEFDVDVEARRQLTYHPGDEDYDVVYAHCNFSVEAENIREYRRLNRDSRIIAGVRGWLGFKQTKDRLHMYDAVNADNLRLLEAVKQYSGNVFLCHAGVDTELFKPFTV</sequence>
<dbReference type="AlphaFoldDB" id="X1BPH7"/>
<organism evidence="1">
    <name type="scientific">marine sediment metagenome</name>
    <dbReference type="NCBI Taxonomy" id="412755"/>
    <lineage>
        <taxon>unclassified sequences</taxon>
        <taxon>metagenomes</taxon>
        <taxon>ecological metagenomes</taxon>
    </lineage>
</organism>
<gene>
    <name evidence="1" type="ORF">S01H4_43190</name>
</gene>
<dbReference type="EMBL" id="BART01023801">
    <property type="protein sequence ID" value="GAG96910.1"/>
    <property type="molecule type" value="Genomic_DNA"/>
</dbReference>
<accession>X1BPH7</accession>
<feature type="non-terminal residue" evidence="1">
    <location>
        <position position="134"/>
    </location>
</feature>
<proteinExistence type="predicted"/>
<comment type="caution">
    <text evidence="1">The sequence shown here is derived from an EMBL/GenBank/DDBJ whole genome shotgun (WGS) entry which is preliminary data.</text>
</comment>
<evidence type="ECO:0000313" key="1">
    <source>
        <dbReference type="EMBL" id="GAG96910.1"/>
    </source>
</evidence>
<reference evidence="1" key="1">
    <citation type="journal article" date="2014" name="Front. Microbiol.">
        <title>High frequency of phylogenetically diverse reductive dehalogenase-homologous genes in deep subseafloor sedimentary metagenomes.</title>
        <authorList>
            <person name="Kawai M."/>
            <person name="Futagami T."/>
            <person name="Toyoda A."/>
            <person name="Takaki Y."/>
            <person name="Nishi S."/>
            <person name="Hori S."/>
            <person name="Arai W."/>
            <person name="Tsubouchi T."/>
            <person name="Morono Y."/>
            <person name="Uchiyama I."/>
            <person name="Ito T."/>
            <person name="Fujiyama A."/>
            <person name="Inagaki F."/>
            <person name="Takami H."/>
        </authorList>
    </citation>
    <scope>NUCLEOTIDE SEQUENCE</scope>
    <source>
        <strain evidence="1">Expedition CK06-06</strain>
    </source>
</reference>
<name>X1BPH7_9ZZZZ</name>
<protein>
    <submittedName>
        <fullName evidence="1">Uncharacterized protein</fullName>
    </submittedName>
</protein>